<evidence type="ECO:0000256" key="2">
    <source>
        <dbReference type="ARBA" id="ARBA00005582"/>
    </source>
</evidence>
<evidence type="ECO:0000256" key="3">
    <source>
        <dbReference type="ARBA" id="ARBA00022801"/>
    </source>
</evidence>
<sequence length="183" mass="20796">MSIFPEHEWPLDADGYPHRAAGRCAVFNSRGQLLLILGHDADKPDYRWWFTPGGGLEAGESPAQGAARELAEETGLQVDPSRMVGPVLDRRSTFYFYRQTRKQDELFFILHVNEDEEAAIDARAGAQLTELEKEVLDDMRWWNLDELAAVENDGELVFPVGLVDMARGWRHGWNGELIRAIEE</sequence>
<evidence type="ECO:0000256" key="5">
    <source>
        <dbReference type="RuleBase" id="RU003476"/>
    </source>
</evidence>
<evidence type="ECO:0000256" key="1">
    <source>
        <dbReference type="ARBA" id="ARBA00001946"/>
    </source>
</evidence>
<evidence type="ECO:0000313" key="8">
    <source>
        <dbReference type="Proteomes" id="UP000594961"/>
    </source>
</evidence>
<feature type="domain" description="Nudix hydrolase" evidence="6">
    <location>
        <begin position="17"/>
        <end position="164"/>
    </location>
</feature>
<gene>
    <name evidence="7" type="ORF">INS90_04680</name>
</gene>
<dbReference type="SUPFAM" id="SSF55811">
    <property type="entry name" value="Nudix"/>
    <property type="match status" value="1"/>
</dbReference>
<evidence type="ECO:0000313" key="7">
    <source>
        <dbReference type="EMBL" id="QOR48556.1"/>
    </source>
</evidence>
<dbReference type="InterPro" id="IPR015797">
    <property type="entry name" value="NUDIX_hydrolase-like_dom_sf"/>
</dbReference>
<evidence type="ECO:0000256" key="4">
    <source>
        <dbReference type="ARBA" id="ARBA00022842"/>
    </source>
</evidence>
<dbReference type="InterPro" id="IPR020084">
    <property type="entry name" value="NUDIX_hydrolase_CS"/>
</dbReference>
<dbReference type="AlphaFoldDB" id="A0A7M1R397"/>
<dbReference type="PANTHER" id="PTHR43046:SF12">
    <property type="entry name" value="GDP-MANNOSE MANNOSYL HYDROLASE"/>
    <property type="match status" value="1"/>
</dbReference>
<dbReference type="PROSITE" id="PS51462">
    <property type="entry name" value="NUDIX"/>
    <property type="match status" value="1"/>
</dbReference>
<protein>
    <submittedName>
        <fullName evidence="7">NUDIX domain-containing protein</fullName>
    </submittedName>
</protein>
<name>A0A7M1R397_9ACTO</name>
<evidence type="ECO:0000259" key="6">
    <source>
        <dbReference type="PROSITE" id="PS51462"/>
    </source>
</evidence>
<dbReference type="GO" id="GO:0016787">
    <property type="term" value="F:hydrolase activity"/>
    <property type="evidence" value="ECO:0007669"/>
    <property type="project" value="UniProtKB-KW"/>
</dbReference>
<dbReference type="PANTHER" id="PTHR43046">
    <property type="entry name" value="GDP-MANNOSE MANNOSYL HYDROLASE"/>
    <property type="match status" value="1"/>
</dbReference>
<dbReference type="Pfam" id="PF00293">
    <property type="entry name" value="NUDIX"/>
    <property type="match status" value="1"/>
</dbReference>
<dbReference type="PROSITE" id="PS00893">
    <property type="entry name" value="NUDIX_BOX"/>
    <property type="match status" value="1"/>
</dbReference>
<organism evidence="7 8">
    <name type="scientific">Trueperella pecoris</name>
    <dbReference type="NCBI Taxonomy" id="2733571"/>
    <lineage>
        <taxon>Bacteria</taxon>
        <taxon>Bacillati</taxon>
        <taxon>Actinomycetota</taxon>
        <taxon>Actinomycetes</taxon>
        <taxon>Actinomycetales</taxon>
        <taxon>Actinomycetaceae</taxon>
        <taxon>Trueperella</taxon>
    </lineage>
</organism>
<dbReference type="InterPro" id="IPR020476">
    <property type="entry name" value="Nudix_hydrolase"/>
</dbReference>
<comment type="cofactor">
    <cofactor evidence="1">
        <name>Mg(2+)</name>
        <dbReference type="ChEBI" id="CHEBI:18420"/>
    </cofactor>
</comment>
<keyword evidence="3 5" id="KW-0378">Hydrolase</keyword>
<keyword evidence="4" id="KW-0460">Magnesium</keyword>
<comment type="similarity">
    <text evidence="2 5">Belongs to the Nudix hydrolase family.</text>
</comment>
<proteinExistence type="inferred from homology"/>
<dbReference type="Gene3D" id="3.90.79.10">
    <property type="entry name" value="Nucleoside Triphosphate Pyrophosphohydrolase"/>
    <property type="match status" value="1"/>
</dbReference>
<accession>A0A7M1R397</accession>
<dbReference type="CDD" id="cd04685">
    <property type="entry name" value="NUDIX_Hydrolase"/>
    <property type="match status" value="1"/>
</dbReference>
<dbReference type="Proteomes" id="UP000594961">
    <property type="component" value="Chromosome"/>
</dbReference>
<dbReference type="EMBL" id="CP063212">
    <property type="protein sequence ID" value="QOR48556.1"/>
    <property type="molecule type" value="Genomic_DNA"/>
</dbReference>
<dbReference type="PRINTS" id="PR00502">
    <property type="entry name" value="NUDIXFAMILY"/>
</dbReference>
<dbReference type="InterPro" id="IPR000086">
    <property type="entry name" value="NUDIX_hydrolase_dom"/>
</dbReference>
<reference evidence="7 8" key="1">
    <citation type="submission" date="2020-10" db="EMBL/GenBank/DDBJ databases">
        <title>Trueperella pecoris sp. nov. isolated from bovine and porcine specimens.</title>
        <authorList>
            <person name="Schoenecker L."/>
            <person name="Schnydrig P."/>
            <person name="Brodard I."/>
            <person name="Thomann A."/>
            <person name="Hemphill A."/>
            <person name="Rodriguez-Campos S."/>
            <person name="Perreten V."/>
            <person name="Jores J."/>
            <person name="Kittl S."/>
        </authorList>
    </citation>
    <scope>NUCLEOTIDE SEQUENCE [LARGE SCALE GENOMIC DNA]</scope>
    <source>
        <strain evidence="7 8">19OD0592</strain>
    </source>
</reference>
<dbReference type="RefSeq" id="WP_197555133.1">
    <property type="nucleotide sequence ID" value="NZ_CP063212.1"/>
</dbReference>